<dbReference type="InterPro" id="IPR003018">
    <property type="entry name" value="GAF"/>
</dbReference>
<dbReference type="InterPro" id="IPR052016">
    <property type="entry name" value="Bact_Sigma-Reg"/>
</dbReference>
<dbReference type="PROSITE" id="PS50113">
    <property type="entry name" value="PAC"/>
    <property type="match status" value="1"/>
</dbReference>
<dbReference type="Gene3D" id="3.40.50.2300">
    <property type="match status" value="1"/>
</dbReference>
<dbReference type="Proteomes" id="UP001162834">
    <property type="component" value="Chromosome"/>
</dbReference>
<dbReference type="CDD" id="cd16936">
    <property type="entry name" value="HATPase_RsbW-like"/>
    <property type="match status" value="1"/>
</dbReference>
<evidence type="ECO:0000256" key="2">
    <source>
        <dbReference type="ARBA" id="ARBA00022553"/>
    </source>
</evidence>
<keyword evidence="4" id="KW-0479">Metal-binding</keyword>
<dbReference type="KEGG" id="sbae:DSM104329_04028"/>
<keyword evidence="7" id="KW-0378">Hydrolase</keyword>
<dbReference type="SUPFAM" id="SSF81606">
    <property type="entry name" value="PP2C-like"/>
    <property type="match status" value="1"/>
</dbReference>
<keyword evidence="6 19" id="KW-0418">Kinase</keyword>
<evidence type="ECO:0000259" key="18">
    <source>
        <dbReference type="PROSITE" id="PS50113"/>
    </source>
</evidence>
<dbReference type="PANTHER" id="PTHR43156:SF2">
    <property type="entry name" value="STAGE II SPORULATION PROTEIN E"/>
    <property type="match status" value="1"/>
</dbReference>
<evidence type="ECO:0000256" key="1">
    <source>
        <dbReference type="ARBA" id="ARBA00013081"/>
    </source>
</evidence>
<organism evidence="19 20">
    <name type="scientific">Capillimicrobium parvum</name>
    <dbReference type="NCBI Taxonomy" id="2884022"/>
    <lineage>
        <taxon>Bacteria</taxon>
        <taxon>Bacillati</taxon>
        <taxon>Actinomycetota</taxon>
        <taxon>Thermoleophilia</taxon>
        <taxon>Solirubrobacterales</taxon>
        <taxon>Capillimicrobiaceae</taxon>
        <taxon>Capillimicrobium</taxon>
    </lineage>
</organism>
<comment type="catalytic activity">
    <reaction evidence="11">
        <text>O-phospho-L-seryl-[protein] + H2O = L-seryl-[protein] + phosphate</text>
        <dbReference type="Rhea" id="RHEA:20629"/>
        <dbReference type="Rhea" id="RHEA-COMP:9863"/>
        <dbReference type="Rhea" id="RHEA-COMP:11604"/>
        <dbReference type="ChEBI" id="CHEBI:15377"/>
        <dbReference type="ChEBI" id="CHEBI:29999"/>
        <dbReference type="ChEBI" id="CHEBI:43474"/>
        <dbReference type="ChEBI" id="CHEBI:83421"/>
        <dbReference type="EC" id="3.1.3.16"/>
    </reaction>
</comment>
<dbReference type="InterPro" id="IPR036890">
    <property type="entry name" value="HATPase_C_sf"/>
</dbReference>
<protein>
    <recommendedName>
        <fullName evidence="1">protein-serine/threonine phosphatase</fullName>
        <ecNumber evidence="1">3.1.3.16</ecNumber>
    </recommendedName>
    <alternativeName>
        <fullName evidence="14">Protein-serine/threonine phosphatase</fullName>
    </alternativeName>
    <alternativeName>
        <fullName evidence="13">Serine/threonine-protein kinase</fullName>
    </alternativeName>
</protein>
<evidence type="ECO:0000259" key="17">
    <source>
        <dbReference type="PROSITE" id="PS50112"/>
    </source>
</evidence>
<keyword evidence="10" id="KW-0464">Manganese</keyword>
<dbReference type="SUPFAM" id="SSF55785">
    <property type="entry name" value="PYP-like sensor domain (PAS domain)"/>
    <property type="match status" value="1"/>
</dbReference>
<dbReference type="GO" id="GO:0000160">
    <property type="term" value="P:phosphorelay signal transduction system"/>
    <property type="evidence" value="ECO:0007669"/>
    <property type="project" value="InterPro"/>
</dbReference>
<dbReference type="SMART" id="SM00065">
    <property type="entry name" value="GAF"/>
    <property type="match status" value="1"/>
</dbReference>
<evidence type="ECO:0000256" key="6">
    <source>
        <dbReference type="ARBA" id="ARBA00022777"/>
    </source>
</evidence>
<dbReference type="SMART" id="SM00331">
    <property type="entry name" value="PP2C_SIG"/>
    <property type="match status" value="1"/>
</dbReference>
<dbReference type="Gene3D" id="3.30.450.40">
    <property type="match status" value="1"/>
</dbReference>
<dbReference type="InterPro" id="IPR003594">
    <property type="entry name" value="HATPase_dom"/>
</dbReference>
<dbReference type="Pfam" id="PF00072">
    <property type="entry name" value="Response_reg"/>
    <property type="match status" value="1"/>
</dbReference>
<feature type="domain" description="Response regulatory" evidence="16">
    <location>
        <begin position="9"/>
        <end position="126"/>
    </location>
</feature>
<evidence type="ECO:0000259" key="16">
    <source>
        <dbReference type="PROSITE" id="PS50110"/>
    </source>
</evidence>
<feature type="domain" description="PAC" evidence="18">
    <location>
        <begin position="212"/>
        <end position="263"/>
    </location>
</feature>
<keyword evidence="2 15" id="KW-0597">Phosphoprotein</keyword>
<dbReference type="CDD" id="cd00130">
    <property type="entry name" value="PAS"/>
    <property type="match status" value="1"/>
</dbReference>
<dbReference type="Gene3D" id="3.30.450.20">
    <property type="entry name" value="PAS domain"/>
    <property type="match status" value="1"/>
</dbReference>
<dbReference type="InterPro" id="IPR001789">
    <property type="entry name" value="Sig_transdc_resp-reg_receiver"/>
</dbReference>
<dbReference type="InterPro" id="IPR001932">
    <property type="entry name" value="PPM-type_phosphatase-like_dom"/>
</dbReference>
<dbReference type="RefSeq" id="WP_259311660.1">
    <property type="nucleotide sequence ID" value="NZ_CP087164.1"/>
</dbReference>
<keyword evidence="9" id="KW-0460">Magnesium</keyword>
<evidence type="ECO:0000256" key="7">
    <source>
        <dbReference type="ARBA" id="ARBA00022801"/>
    </source>
</evidence>
<dbReference type="GO" id="GO:0046872">
    <property type="term" value="F:metal ion binding"/>
    <property type="evidence" value="ECO:0007669"/>
    <property type="project" value="UniProtKB-KW"/>
</dbReference>
<proteinExistence type="predicted"/>
<feature type="modified residue" description="4-aspartylphosphate" evidence="15">
    <location>
        <position position="58"/>
    </location>
</feature>
<dbReference type="Gene3D" id="3.30.565.10">
    <property type="entry name" value="Histidine kinase-like ATPase, C-terminal domain"/>
    <property type="match status" value="1"/>
</dbReference>
<evidence type="ECO:0000256" key="11">
    <source>
        <dbReference type="ARBA" id="ARBA00047761"/>
    </source>
</evidence>
<evidence type="ECO:0000256" key="9">
    <source>
        <dbReference type="ARBA" id="ARBA00022842"/>
    </source>
</evidence>
<dbReference type="EC" id="3.1.3.16" evidence="1"/>
<keyword evidence="8" id="KW-0067">ATP-binding</keyword>
<dbReference type="EMBL" id="CP087164">
    <property type="protein sequence ID" value="UGS37610.1"/>
    <property type="molecule type" value="Genomic_DNA"/>
</dbReference>
<dbReference type="InterPro" id="IPR029016">
    <property type="entry name" value="GAF-like_dom_sf"/>
</dbReference>
<evidence type="ECO:0000256" key="3">
    <source>
        <dbReference type="ARBA" id="ARBA00022679"/>
    </source>
</evidence>
<dbReference type="PROSITE" id="PS50110">
    <property type="entry name" value="RESPONSE_REGULATORY"/>
    <property type="match status" value="1"/>
</dbReference>
<dbReference type="SMART" id="SM00448">
    <property type="entry name" value="REC"/>
    <property type="match status" value="1"/>
</dbReference>
<accession>A0A9E6Y004</accession>
<evidence type="ECO:0000256" key="12">
    <source>
        <dbReference type="ARBA" id="ARBA00056274"/>
    </source>
</evidence>
<name>A0A9E6Y004_9ACTN</name>
<evidence type="ECO:0000256" key="4">
    <source>
        <dbReference type="ARBA" id="ARBA00022723"/>
    </source>
</evidence>
<dbReference type="Pfam" id="PF07228">
    <property type="entry name" value="SpoIIE"/>
    <property type="match status" value="1"/>
</dbReference>
<dbReference type="SUPFAM" id="SSF52172">
    <property type="entry name" value="CheY-like"/>
    <property type="match status" value="1"/>
</dbReference>
<keyword evidence="3 19" id="KW-0808">Transferase</keyword>
<dbReference type="GO" id="GO:0004722">
    <property type="term" value="F:protein serine/threonine phosphatase activity"/>
    <property type="evidence" value="ECO:0007669"/>
    <property type="project" value="UniProtKB-EC"/>
</dbReference>
<keyword evidence="5" id="KW-0547">Nucleotide-binding</keyword>
<gene>
    <name evidence="19" type="primary">rcsC_5</name>
    <name evidence="19" type="ORF">DSM104329_04028</name>
</gene>
<dbReference type="InterPro" id="IPR011006">
    <property type="entry name" value="CheY-like_superfamily"/>
</dbReference>
<dbReference type="FunFam" id="3.60.40.10:FF:000005">
    <property type="entry name" value="Serine/threonine protein phosphatase"/>
    <property type="match status" value="1"/>
</dbReference>
<dbReference type="InterPro" id="IPR035965">
    <property type="entry name" value="PAS-like_dom_sf"/>
</dbReference>
<evidence type="ECO:0000313" key="20">
    <source>
        <dbReference type="Proteomes" id="UP001162834"/>
    </source>
</evidence>
<evidence type="ECO:0000256" key="13">
    <source>
        <dbReference type="ARBA" id="ARBA00075117"/>
    </source>
</evidence>
<keyword evidence="20" id="KW-1185">Reference proteome</keyword>
<evidence type="ECO:0000256" key="10">
    <source>
        <dbReference type="ARBA" id="ARBA00023211"/>
    </source>
</evidence>
<dbReference type="PANTHER" id="PTHR43156">
    <property type="entry name" value="STAGE II SPORULATION PROTEIN E-RELATED"/>
    <property type="match status" value="1"/>
</dbReference>
<evidence type="ECO:0000256" key="5">
    <source>
        <dbReference type="ARBA" id="ARBA00022741"/>
    </source>
</evidence>
<dbReference type="SMART" id="SM00091">
    <property type="entry name" value="PAS"/>
    <property type="match status" value="1"/>
</dbReference>
<feature type="domain" description="PAS" evidence="17">
    <location>
        <begin position="138"/>
        <end position="194"/>
    </location>
</feature>
<dbReference type="GO" id="GO:0016301">
    <property type="term" value="F:kinase activity"/>
    <property type="evidence" value="ECO:0007669"/>
    <property type="project" value="UniProtKB-KW"/>
</dbReference>
<dbReference type="AlphaFoldDB" id="A0A9E6Y004"/>
<reference evidence="19" key="1">
    <citation type="journal article" date="2022" name="Int. J. Syst. Evol. Microbiol.">
        <title>Pseudomonas aegrilactucae sp. nov. and Pseudomonas morbosilactucae sp. nov., pathogens causing bacterial rot of lettuce in Japan.</title>
        <authorList>
            <person name="Sawada H."/>
            <person name="Fujikawa T."/>
            <person name="Satou M."/>
        </authorList>
    </citation>
    <scope>NUCLEOTIDE SEQUENCE</scope>
    <source>
        <strain evidence="19">0166_1</strain>
    </source>
</reference>
<dbReference type="PROSITE" id="PS50112">
    <property type="entry name" value="PAS"/>
    <property type="match status" value="1"/>
</dbReference>
<sequence>MSDALPRPSVLLVDDRPENLVALQATLSPLDCDLVTASSGAEALRHLLDADFAAILLDVQMPELDGFETARYIKQRERTRDIPIIFVTAISKEREHVFRGYEAGAVDYVFKPYDPELLRSKVAVFVELWRAGRRLRESEALQRAMFDSAPIGMARLDAGGRIAAVNRALRDTLGRDEADLIGRTLDELTHPEDRGLDAGRRAELLDGGRGRYDVEKRLLRGDGRPTPALLSHSVVSTADAEPALLVQVQDLAERKRAERQRELLIREQAARVQAEAVSQRLRAIQRIVDAALAPLPLDRLLAELLRRMTEVLGVDTAAMVLCEEDDRHVIVQAAEGVDVAVRRVEFDPAPGGLVQRVVHHREPVVIDDVAQAVELGADLGGQAVTSVLAVPLLLEESVMGTLIVGTLFGRSFSPSDVSLLQVAADRATLAIERARLFEREHQIAQQLQRALLPERLPSVPGLRLAARYLPGGAGTKVGGDWYDALALPGGRLALVMGDVAGRGVIAAATMGQLRSALRAYALEDVGPAEVLTRLNRFQMLLAEDSMATVVLLVLDPQSGTVRYANAGHPPPILLDGDHEPVFLDGARSTPLGALDDALYTEATAELGPGTTVVLYTDGLVERRGSTLDEGFARLRDVLAAGGHEPEELCEAILGGALGAATSSDDVTFVVANSPVTLGSSVALALPGEAGGLASLRTMLRRWLVEQDAGEQEVHAVTMATNEAVQNAIEHAHGLTRAPFEVQLERDGDDVVVSVRDRGRWHEGSSDDRGRGLPLMRALMDEVEIDALPNGTTVRMRRRVVS</sequence>
<dbReference type="Pfam" id="PF13185">
    <property type="entry name" value="GAF_2"/>
    <property type="match status" value="1"/>
</dbReference>
<evidence type="ECO:0000313" key="19">
    <source>
        <dbReference type="EMBL" id="UGS37610.1"/>
    </source>
</evidence>
<evidence type="ECO:0000256" key="14">
    <source>
        <dbReference type="ARBA" id="ARBA00081350"/>
    </source>
</evidence>
<dbReference type="Pfam" id="PF08448">
    <property type="entry name" value="PAS_4"/>
    <property type="match status" value="1"/>
</dbReference>
<comment type="function">
    <text evidence="12">Primarily acts as an independent SigF regulator that is sensitive to the osmosensory signal, mediating the cross talk of PknD with the SigF regulon. Possesses both phosphatase and kinase activities. The kinase domain functions as a classic anti-sigma factor-like kinase to phosphorylate the anti-anti-sigma factor domain at the canonical regulatory site, and the phosphatase domain antagonizes this activity.</text>
</comment>
<dbReference type="InterPro" id="IPR000014">
    <property type="entry name" value="PAS"/>
</dbReference>
<dbReference type="Pfam" id="PF13581">
    <property type="entry name" value="HATPase_c_2"/>
    <property type="match status" value="1"/>
</dbReference>
<evidence type="ECO:0000256" key="8">
    <source>
        <dbReference type="ARBA" id="ARBA00022840"/>
    </source>
</evidence>
<dbReference type="InterPro" id="IPR000700">
    <property type="entry name" value="PAS-assoc_C"/>
</dbReference>
<dbReference type="InterPro" id="IPR013656">
    <property type="entry name" value="PAS_4"/>
</dbReference>
<dbReference type="SUPFAM" id="SSF55874">
    <property type="entry name" value="ATPase domain of HSP90 chaperone/DNA topoisomerase II/histidine kinase"/>
    <property type="match status" value="1"/>
</dbReference>
<dbReference type="NCBIfam" id="TIGR00229">
    <property type="entry name" value="sensory_box"/>
    <property type="match status" value="1"/>
</dbReference>
<dbReference type="InterPro" id="IPR036457">
    <property type="entry name" value="PPM-type-like_dom_sf"/>
</dbReference>
<dbReference type="Gene3D" id="3.60.40.10">
    <property type="entry name" value="PPM-type phosphatase domain"/>
    <property type="match status" value="1"/>
</dbReference>
<evidence type="ECO:0000256" key="15">
    <source>
        <dbReference type="PROSITE-ProRule" id="PRU00169"/>
    </source>
</evidence>
<dbReference type="SUPFAM" id="SSF55781">
    <property type="entry name" value="GAF domain-like"/>
    <property type="match status" value="1"/>
</dbReference>
<dbReference type="GO" id="GO:0005524">
    <property type="term" value="F:ATP binding"/>
    <property type="evidence" value="ECO:0007669"/>
    <property type="project" value="UniProtKB-KW"/>
</dbReference>